<evidence type="ECO:0000259" key="3">
    <source>
        <dbReference type="Pfam" id="PF03372"/>
    </source>
</evidence>
<feature type="transmembrane region" description="Helical" evidence="2">
    <location>
        <begin position="410"/>
        <end position="431"/>
    </location>
</feature>
<dbReference type="InterPro" id="IPR036691">
    <property type="entry name" value="Endo/exonu/phosph_ase_sf"/>
</dbReference>
<reference evidence="4" key="2">
    <citation type="submission" date="2021-01" db="EMBL/GenBank/DDBJ databases">
        <authorList>
            <person name="Corre E."/>
            <person name="Pelletier E."/>
            <person name="Niang G."/>
            <person name="Scheremetjew M."/>
            <person name="Finn R."/>
            <person name="Kale V."/>
            <person name="Holt S."/>
            <person name="Cochrane G."/>
            <person name="Meng A."/>
            <person name="Brown T."/>
            <person name="Cohen L."/>
        </authorList>
    </citation>
    <scope>NUCLEOTIDE SEQUENCE</scope>
    <source>
        <strain evidence="4">CCMP1205</strain>
    </source>
</reference>
<keyword evidence="6" id="KW-1185">Reference proteome</keyword>
<dbReference type="EMBL" id="CP031038">
    <property type="protein sequence ID" value="QDZ21275.1"/>
    <property type="molecule type" value="Genomic_DNA"/>
</dbReference>
<dbReference type="AlphaFoldDB" id="A0A5B8MNW9"/>
<dbReference type="Proteomes" id="UP000316726">
    <property type="component" value="Chromosome 5"/>
</dbReference>
<protein>
    <recommendedName>
        <fullName evidence="3">Endonuclease/exonuclease/phosphatase domain-containing protein</fullName>
    </recommendedName>
</protein>
<dbReference type="SUPFAM" id="SSF56219">
    <property type="entry name" value="DNase I-like"/>
    <property type="match status" value="1"/>
</dbReference>
<feature type="compositionally biased region" description="Gly residues" evidence="1">
    <location>
        <begin position="377"/>
        <end position="388"/>
    </location>
</feature>
<feature type="transmembrane region" description="Helical" evidence="2">
    <location>
        <begin position="9"/>
        <end position="27"/>
    </location>
</feature>
<keyword evidence="2" id="KW-0472">Membrane</keyword>
<dbReference type="PANTHER" id="PTHR42834:SF1">
    <property type="entry name" value="ENDONUCLEASE_EXONUCLEASE_PHOSPHATASE FAMILY PROTEIN (AFU_ORTHOLOGUE AFUA_3G09210)"/>
    <property type="match status" value="1"/>
</dbReference>
<keyword evidence="2" id="KW-0812">Transmembrane</keyword>
<accession>A0A5B8MNW9</accession>
<dbReference type="Pfam" id="PF03372">
    <property type="entry name" value="Exo_endo_phos"/>
    <property type="match status" value="1"/>
</dbReference>
<organism evidence="5 6">
    <name type="scientific">Chloropicon primus</name>
    <dbReference type="NCBI Taxonomy" id="1764295"/>
    <lineage>
        <taxon>Eukaryota</taxon>
        <taxon>Viridiplantae</taxon>
        <taxon>Chlorophyta</taxon>
        <taxon>Chloropicophyceae</taxon>
        <taxon>Chloropicales</taxon>
        <taxon>Chloropicaceae</taxon>
        <taxon>Chloropicon</taxon>
    </lineage>
</organism>
<feature type="domain" description="Endonuclease/exonuclease/phosphatase" evidence="3">
    <location>
        <begin position="109"/>
        <end position="362"/>
    </location>
</feature>
<evidence type="ECO:0000313" key="4">
    <source>
        <dbReference type="EMBL" id="CAD9712613.1"/>
    </source>
</evidence>
<feature type="region of interest" description="Disordered" evidence="1">
    <location>
        <begin position="377"/>
        <end position="408"/>
    </location>
</feature>
<sequence length="453" mass="50175">MVRSSREGGVVIGWCHVYVGFLLFVYASCFFRQASGASSSASVGESFDCNVVETRNESHSLSRLKIASLNAEWLFDGKDDPSYSPWHPGKTSCPGMKHCGTEQGAQEHISKVSEYVKFVNADILNLMEVEDCNILREVIQRSDISEYTPLLRKGIDTATKQNVALLTKYAPTEPLYRLSSKHEYPVEGSKCGYSSSGKRTTLSKNYVAHFEINGMTIAFHGLHLKAFPKDPYSCAKREGQAKIARASIEESIAKGHEVVVFGDINDFSHEYKDVQDSEPRSSVLAILRGEKANGETDLINTMQYLPHEQRYSNWWDKNGNDVVDGAGEYSQIDHVLLTPRLASFISKVEIFHGYDPAMVSDHFPVIVEFDFSKPGDGGAGSYTGGGGRPRQAHRVDAEQKQEEEGSTATVTTTAEIIVGVLAFVGVTALVIKQMRKRKQRTDSSVGYQMTPRM</sequence>
<keyword evidence="2" id="KW-1133">Transmembrane helix</keyword>
<dbReference type="EMBL" id="HBHL01002455">
    <property type="protein sequence ID" value="CAD9712613.1"/>
    <property type="molecule type" value="Transcribed_RNA"/>
</dbReference>
<feature type="compositionally biased region" description="Basic and acidic residues" evidence="1">
    <location>
        <begin position="393"/>
        <end position="403"/>
    </location>
</feature>
<evidence type="ECO:0000313" key="5">
    <source>
        <dbReference type="EMBL" id="QDZ21275.1"/>
    </source>
</evidence>
<proteinExistence type="predicted"/>
<evidence type="ECO:0000256" key="2">
    <source>
        <dbReference type="SAM" id="Phobius"/>
    </source>
</evidence>
<dbReference type="InterPro" id="IPR005135">
    <property type="entry name" value="Endo/exonuclease/phosphatase"/>
</dbReference>
<gene>
    <name evidence="5" type="ORF">A3770_05p37930</name>
    <name evidence="4" type="ORF">CPRI1469_LOCUS1454</name>
</gene>
<dbReference type="OrthoDB" id="2093442at2759"/>
<reference evidence="5 6" key="1">
    <citation type="submission" date="2018-07" db="EMBL/GenBank/DDBJ databases">
        <title>The complete nuclear genome of the prasinophyte Chloropicon primus (CCMP1205).</title>
        <authorList>
            <person name="Pombert J.-F."/>
            <person name="Otis C."/>
            <person name="Turmel M."/>
            <person name="Lemieux C."/>
        </authorList>
    </citation>
    <scope>NUCLEOTIDE SEQUENCE [LARGE SCALE GENOMIC DNA]</scope>
    <source>
        <strain evidence="5 6">CCMP1205</strain>
    </source>
</reference>
<dbReference type="Gene3D" id="3.60.10.10">
    <property type="entry name" value="Endonuclease/exonuclease/phosphatase"/>
    <property type="match status" value="1"/>
</dbReference>
<evidence type="ECO:0000256" key="1">
    <source>
        <dbReference type="SAM" id="MobiDB-lite"/>
    </source>
</evidence>
<dbReference type="PANTHER" id="PTHR42834">
    <property type="entry name" value="ENDONUCLEASE/EXONUCLEASE/PHOSPHATASE FAMILY PROTEIN (AFU_ORTHOLOGUE AFUA_3G09210)"/>
    <property type="match status" value="1"/>
</dbReference>
<dbReference type="GO" id="GO:0003824">
    <property type="term" value="F:catalytic activity"/>
    <property type="evidence" value="ECO:0007669"/>
    <property type="project" value="InterPro"/>
</dbReference>
<evidence type="ECO:0000313" key="6">
    <source>
        <dbReference type="Proteomes" id="UP000316726"/>
    </source>
</evidence>
<name>A0A5B8MNW9_9CHLO</name>